<protein>
    <submittedName>
        <fullName evidence="1">Uncharacterized protein</fullName>
    </submittedName>
</protein>
<evidence type="ECO:0000313" key="1">
    <source>
        <dbReference type="EMBL" id="JAD52688.1"/>
    </source>
</evidence>
<reference evidence="1" key="2">
    <citation type="journal article" date="2015" name="Data Brief">
        <title>Shoot transcriptome of the giant reed, Arundo donax.</title>
        <authorList>
            <person name="Barrero R.A."/>
            <person name="Guerrero F.D."/>
            <person name="Moolhuijzen P."/>
            <person name="Goolsby J.A."/>
            <person name="Tidwell J."/>
            <person name="Bellgard S.E."/>
            <person name="Bellgard M.I."/>
        </authorList>
    </citation>
    <scope>NUCLEOTIDE SEQUENCE</scope>
    <source>
        <tissue evidence="1">Shoot tissue taken approximately 20 cm above the soil surface</tissue>
    </source>
</reference>
<accession>A0A0A9AS58</accession>
<organism evidence="1">
    <name type="scientific">Arundo donax</name>
    <name type="common">Giant reed</name>
    <name type="synonym">Donax arundinaceus</name>
    <dbReference type="NCBI Taxonomy" id="35708"/>
    <lineage>
        <taxon>Eukaryota</taxon>
        <taxon>Viridiplantae</taxon>
        <taxon>Streptophyta</taxon>
        <taxon>Embryophyta</taxon>
        <taxon>Tracheophyta</taxon>
        <taxon>Spermatophyta</taxon>
        <taxon>Magnoliopsida</taxon>
        <taxon>Liliopsida</taxon>
        <taxon>Poales</taxon>
        <taxon>Poaceae</taxon>
        <taxon>PACMAD clade</taxon>
        <taxon>Arundinoideae</taxon>
        <taxon>Arundineae</taxon>
        <taxon>Arundo</taxon>
    </lineage>
</organism>
<sequence length="47" mass="5402">MTRVSKPLRMLFGARRRALCHHCWNMSSSGVDANSWRPTLCRALCQP</sequence>
<dbReference type="AlphaFoldDB" id="A0A0A9AS58"/>
<dbReference type="EMBL" id="GBRH01245207">
    <property type="protein sequence ID" value="JAD52688.1"/>
    <property type="molecule type" value="Transcribed_RNA"/>
</dbReference>
<reference evidence="1" key="1">
    <citation type="submission" date="2014-09" db="EMBL/GenBank/DDBJ databases">
        <authorList>
            <person name="Magalhaes I.L.F."/>
            <person name="Oliveira U."/>
            <person name="Santos F.R."/>
            <person name="Vidigal T.H.D.A."/>
            <person name="Brescovit A.D."/>
            <person name="Santos A.J."/>
        </authorList>
    </citation>
    <scope>NUCLEOTIDE SEQUENCE</scope>
    <source>
        <tissue evidence="1">Shoot tissue taken approximately 20 cm above the soil surface</tissue>
    </source>
</reference>
<name>A0A0A9AS58_ARUDO</name>
<proteinExistence type="predicted"/>